<comment type="catalytic activity">
    <reaction evidence="9 10">
        <text>XTP + H2O = XMP + diphosphate + H(+)</text>
        <dbReference type="Rhea" id="RHEA:28610"/>
        <dbReference type="ChEBI" id="CHEBI:15377"/>
        <dbReference type="ChEBI" id="CHEBI:15378"/>
        <dbReference type="ChEBI" id="CHEBI:33019"/>
        <dbReference type="ChEBI" id="CHEBI:57464"/>
        <dbReference type="ChEBI" id="CHEBI:61314"/>
        <dbReference type="EC" id="3.6.1.66"/>
    </reaction>
</comment>
<keyword evidence="7 10" id="KW-0546">Nucleotide metabolism</keyword>
<comment type="caution">
    <text evidence="12">The sequence shown here is derived from an EMBL/GenBank/DDBJ whole genome shotgun (WGS) entry which is preliminary data.</text>
</comment>
<dbReference type="PANTHER" id="PTHR11067">
    <property type="entry name" value="INOSINE TRIPHOSPHATE PYROPHOSPHATASE/HAM1 PROTEIN"/>
    <property type="match status" value="1"/>
</dbReference>
<evidence type="ECO:0000313" key="12">
    <source>
        <dbReference type="EMBL" id="TCD53907.1"/>
    </source>
</evidence>
<dbReference type="Pfam" id="PF01725">
    <property type="entry name" value="Ham1p_like"/>
    <property type="match status" value="1"/>
</dbReference>
<feature type="binding site" evidence="10">
    <location>
        <begin position="9"/>
        <end position="14"/>
    </location>
    <ligand>
        <name>substrate</name>
    </ligand>
</feature>
<proteinExistence type="inferred from homology"/>
<evidence type="ECO:0000256" key="5">
    <source>
        <dbReference type="ARBA" id="ARBA00022801"/>
    </source>
</evidence>
<dbReference type="OrthoDB" id="9807456at2"/>
<sequence>MSQRVVVATHNAGKVREIARIIGEVVGADDFEFVTSSELNLPDPVEDGTTFQENALLKARDAAFRTGLPAMADDSGLIVDVMGMAPGILSARWAGKHGDDQANNSLLLAQLSDIPDKARGARFRCAAALVIPAGLIGGNDDFEVVEIRDMEGVILREPRGTNGFGYDPLFVPNDQEGTLTSAEMSAQEKNAISHRGKALRALAPYFEKIAN</sequence>
<feature type="binding site" evidence="10">
    <location>
        <begin position="194"/>
        <end position="195"/>
    </location>
    <ligand>
        <name>substrate</name>
    </ligand>
</feature>
<name>A0A4R0QUZ0_9BIFI</name>
<keyword evidence="13" id="KW-1185">Reference proteome</keyword>
<dbReference type="EMBL" id="RXLP01000025">
    <property type="protein sequence ID" value="TCD53907.1"/>
    <property type="molecule type" value="Genomic_DNA"/>
</dbReference>
<keyword evidence="4 10" id="KW-0547">Nucleotide-binding</keyword>
<dbReference type="EC" id="3.6.1.66" evidence="10"/>
<comment type="subunit">
    <text evidence="2 10">Homodimer.</text>
</comment>
<feature type="binding site" evidence="10">
    <location>
        <position position="74"/>
    </location>
    <ligand>
        <name>Mg(2+)</name>
        <dbReference type="ChEBI" id="CHEBI:18420"/>
    </ligand>
</feature>
<dbReference type="GO" id="GO:0036220">
    <property type="term" value="F:ITP diphosphatase activity"/>
    <property type="evidence" value="ECO:0007669"/>
    <property type="project" value="UniProtKB-UniRule"/>
</dbReference>
<comment type="cofactor">
    <cofactor evidence="10">
        <name>Mg(2+)</name>
        <dbReference type="ChEBI" id="CHEBI:18420"/>
    </cofactor>
    <text evidence="10">Binds 1 Mg(2+) ion per subunit.</text>
</comment>
<dbReference type="RefSeq" id="WP_131284849.1">
    <property type="nucleotide sequence ID" value="NZ_RXLP01000025.1"/>
</dbReference>
<dbReference type="AlphaFoldDB" id="A0A4R0QUZ0"/>
<dbReference type="InterPro" id="IPR002637">
    <property type="entry name" value="RdgB/HAM1"/>
</dbReference>
<keyword evidence="5 10" id="KW-0378">Hydrolase</keyword>
<dbReference type="GO" id="GO:0035870">
    <property type="term" value="F:dITP diphosphatase activity"/>
    <property type="evidence" value="ECO:0007669"/>
    <property type="project" value="UniProtKB-UniRule"/>
</dbReference>
<accession>A0A4R0QUZ0</accession>
<dbReference type="HAMAP" id="MF_01405">
    <property type="entry name" value="Non_canon_purine_NTPase"/>
    <property type="match status" value="1"/>
</dbReference>
<dbReference type="GO" id="GO:0009146">
    <property type="term" value="P:purine nucleoside triphosphate catabolic process"/>
    <property type="evidence" value="ECO:0007669"/>
    <property type="project" value="UniProtKB-UniRule"/>
</dbReference>
<comment type="caution">
    <text evidence="10">Lacks conserved residue(s) required for the propagation of feature annotation.</text>
</comment>
<evidence type="ECO:0000256" key="1">
    <source>
        <dbReference type="ARBA" id="ARBA00008023"/>
    </source>
</evidence>
<evidence type="ECO:0000256" key="11">
    <source>
        <dbReference type="RuleBase" id="RU003781"/>
    </source>
</evidence>
<dbReference type="FunFam" id="3.90.950.10:FF:000001">
    <property type="entry name" value="dITP/XTP pyrophosphatase"/>
    <property type="match status" value="1"/>
</dbReference>
<comment type="function">
    <text evidence="10">Pyrophosphatase that catalyzes the hydrolysis of nucleoside triphosphates to their monophosphate derivatives, with a high preference for the non-canonical purine nucleotides XTP (xanthosine triphosphate), dITP (deoxyinosine triphosphate) and ITP. Seems to function as a house-cleaning enzyme that removes non-canonical purine nucleotides from the nucleotide pool, thus preventing their incorporation into DNA/RNA and avoiding chromosomal lesions.</text>
</comment>
<dbReference type="GO" id="GO:0017111">
    <property type="term" value="F:ribonucleoside triphosphate phosphatase activity"/>
    <property type="evidence" value="ECO:0007669"/>
    <property type="project" value="InterPro"/>
</dbReference>
<organism evidence="12 13">
    <name type="scientific">Alloscardovia theropitheci</name>
    <dbReference type="NCBI Taxonomy" id="2496842"/>
    <lineage>
        <taxon>Bacteria</taxon>
        <taxon>Bacillati</taxon>
        <taxon>Actinomycetota</taxon>
        <taxon>Actinomycetes</taxon>
        <taxon>Bifidobacteriales</taxon>
        <taxon>Bifidobacteriaceae</taxon>
        <taxon>Alloscardovia</taxon>
    </lineage>
</organism>
<evidence type="ECO:0000313" key="13">
    <source>
        <dbReference type="Proteomes" id="UP000291289"/>
    </source>
</evidence>
<dbReference type="CDD" id="cd00515">
    <property type="entry name" value="HAM1"/>
    <property type="match status" value="1"/>
</dbReference>
<dbReference type="Gene3D" id="3.90.950.10">
    <property type="match status" value="1"/>
</dbReference>
<reference evidence="12 13" key="1">
    <citation type="submission" date="2018-12" db="EMBL/GenBank/DDBJ databases">
        <title>Alloscrdovia theropitheci sp. nov: a novel taxon from the feces of the bleeding-herat monkey (Theropithecus geleda).</title>
        <authorList>
            <person name="Modesto M."/>
        </authorList>
    </citation>
    <scope>NUCLEOTIDE SEQUENCE [LARGE SCALE GENOMIC DNA]</scope>
    <source>
        <strain evidence="12 13">GLDI4/2</strain>
    </source>
</reference>
<gene>
    <name evidence="12" type="primary">rdgB</name>
    <name evidence="12" type="ORF">EJ419_06560</name>
</gene>
<dbReference type="InterPro" id="IPR029001">
    <property type="entry name" value="ITPase-like_fam"/>
</dbReference>
<dbReference type="NCBIfam" id="TIGR00042">
    <property type="entry name" value="RdgB/HAM1 family non-canonical purine NTP pyrophosphatase"/>
    <property type="match status" value="1"/>
</dbReference>
<evidence type="ECO:0000256" key="2">
    <source>
        <dbReference type="ARBA" id="ARBA00011738"/>
    </source>
</evidence>
<evidence type="ECO:0000256" key="3">
    <source>
        <dbReference type="ARBA" id="ARBA00022723"/>
    </source>
</evidence>
<evidence type="ECO:0000256" key="10">
    <source>
        <dbReference type="HAMAP-Rule" id="MF_01405"/>
    </source>
</evidence>
<dbReference type="PANTHER" id="PTHR11067:SF9">
    <property type="entry name" value="INOSINE TRIPHOSPHATE PYROPHOSPHATASE"/>
    <property type="match status" value="1"/>
</dbReference>
<dbReference type="GO" id="GO:0005829">
    <property type="term" value="C:cytosol"/>
    <property type="evidence" value="ECO:0007669"/>
    <property type="project" value="TreeGrafter"/>
</dbReference>
<dbReference type="GO" id="GO:0046872">
    <property type="term" value="F:metal ion binding"/>
    <property type="evidence" value="ECO:0007669"/>
    <property type="project" value="UniProtKB-KW"/>
</dbReference>
<keyword evidence="6 10" id="KW-0460">Magnesium</keyword>
<keyword evidence="3 10" id="KW-0479">Metal-binding</keyword>
<evidence type="ECO:0000256" key="4">
    <source>
        <dbReference type="ARBA" id="ARBA00022741"/>
    </source>
</evidence>
<evidence type="ECO:0000256" key="6">
    <source>
        <dbReference type="ARBA" id="ARBA00022842"/>
    </source>
</evidence>
<dbReference type="InterPro" id="IPR020922">
    <property type="entry name" value="dITP/XTP_pyrophosphatase"/>
</dbReference>
<evidence type="ECO:0000256" key="9">
    <source>
        <dbReference type="ARBA" id="ARBA00052017"/>
    </source>
</evidence>
<evidence type="ECO:0000256" key="8">
    <source>
        <dbReference type="ARBA" id="ARBA00051875"/>
    </source>
</evidence>
<dbReference type="GO" id="GO:0000166">
    <property type="term" value="F:nucleotide binding"/>
    <property type="evidence" value="ECO:0007669"/>
    <property type="project" value="UniProtKB-KW"/>
</dbReference>
<comment type="catalytic activity">
    <reaction evidence="8 10">
        <text>dITP + H2O = dIMP + diphosphate + H(+)</text>
        <dbReference type="Rhea" id="RHEA:28342"/>
        <dbReference type="ChEBI" id="CHEBI:15377"/>
        <dbReference type="ChEBI" id="CHEBI:15378"/>
        <dbReference type="ChEBI" id="CHEBI:33019"/>
        <dbReference type="ChEBI" id="CHEBI:61194"/>
        <dbReference type="ChEBI" id="CHEBI:61382"/>
        <dbReference type="EC" id="3.6.1.66"/>
    </reaction>
</comment>
<dbReference type="GO" id="GO:0009117">
    <property type="term" value="P:nucleotide metabolic process"/>
    <property type="evidence" value="ECO:0007669"/>
    <property type="project" value="UniProtKB-KW"/>
</dbReference>
<comment type="similarity">
    <text evidence="1 10 11">Belongs to the HAM1 NTPase family.</text>
</comment>
<feature type="active site" description="Proton acceptor" evidence="10">
    <location>
        <position position="74"/>
    </location>
</feature>
<feature type="binding site" evidence="10">
    <location>
        <position position="189"/>
    </location>
    <ligand>
        <name>substrate</name>
    </ligand>
</feature>
<comment type="catalytic activity">
    <reaction evidence="10">
        <text>ITP + H2O = IMP + diphosphate + H(+)</text>
        <dbReference type="Rhea" id="RHEA:29399"/>
        <dbReference type="ChEBI" id="CHEBI:15377"/>
        <dbReference type="ChEBI" id="CHEBI:15378"/>
        <dbReference type="ChEBI" id="CHEBI:33019"/>
        <dbReference type="ChEBI" id="CHEBI:58053"/>
        <dbReference type="ChEBI" id="CHEBI:61402"/>
        <dbReference type="EC" id="3.6.1.66"/>
    </reaction>
</comment>
<evidence type="ECO:0000256" key="7">
    <source>
        <dbReference type="ARBA" id="ARBA00023080"/>
    </source>
</evidence>
<dbReference type="GO" id="GO:0036222">
    <property type="term" value="F:XTP diphosphatase activity"/>
    <property type="evidence" value="ECO:0007669"/>
    <property type="project" value="UniProtKB-UniRule"/>
</dbReference>
<dbReference type="SUPFAM" id="SSF52972">
    <property type="entry name" value="ITPase-like"/>
    <property type="match status" value="1"/>
</dbReference>
<feature type="binding site" evidence="10">
    <location>
        <begin position="164"/>
        <end position="167"/>
    </location>
    <ligand>
        <name>substrate</name>
    </ligand>
</feature>
<protein>
    <recommendedName>
        <fullName evidence="10">dITP/XTP pyrophosphatase</fullName>
        <ecNumber evidence="10">3.6.1.66</ecNumber>
    </recommendedName>
    <alternativeName>
        <fullName evidence="10">Non-canonical purine NTP pyrophosphatase</fullName>
    </alternativeName>
    <alternativeName>
        <fullName evidence="10">Non-standard purine NTP pyrophosphatase</fullName>
    </alternativeName>
    <alternativeName>
        <fullName evidence="10">Nucleoside-triphosphate diphosphatase</fullName>
    </alternativeName>
    <alternativeName>
        <fullName evidence="10">Nucleoside-triphosphate pyrophosphatase</fullName>
        <shortName evidence="10">NTPase</shortName>
    </alternativeName>
</protein>
<dbReference type="Proteomes" id="UP000291289">
    <property type="component" value="Unassembled WGS sequence"/>
</dbReference>
<feature type="binding site" evidence="10">
    <location>
        <position position="75"/>
    </location>
    <ligand>
        <name>substrate</name>
    </ligand>
</feature>